<organism evidence="2 3">
    <name type="scientific">Gymnodinialimonas ceratoperidinii</name>
    <dbReference type="NCBI Taxonomy" id="2856823"/>
    <lineage>
        <taxon>Bacteria</taxon>
        <taxon>Pseudomonadati</taxon>
        <taxon>Pseudomonadota</taxon>
        <taxon>Alphaproteobacteria</taxon>
        <taxon>Rhodobacterales</taxon>
        <taxon>Paracoccaceae</taxon>
        <taxon>Gymnodinialimonas</taxon>
    </lineage>
</organism>
<evidence type="ECO:0000313" key="3">
    <source>
        <dbReference type="Proteomes" id="UP000825009"/>
    </source>
</evidence>
<protein>
    <submittedName>
        <fullName evidence="2">DUF2235 domain-containing protein</fullName>
    </submittedName>
</protein>
<evidence type="ECO:0000313" key="2">
    <source>
        <dbReference type="EMBL" id="QXT40683.1"/>
    </source>
</evidence>
<keyword evidence="3" id="KW-1185">Reference proteome</keyword>
<feature type="domain" description="T6SS Phospholipase effector Tle1-like catalytic" evidence="1">
    <location>
        <begin position="56"/>
        <end position="310"/>
    </location>
</feature>
<dbReference type="EMBL" id="CP079194">
    <property type="protein sequence ID" value="QXT40683.1"/>
    <property type="molecule type" value="Genomic_DNA"/>
</dbReference>
<dbReference type="PANTHER" id="PTHR33840">
    <property type="match status" value="1"/>
</dbReference>
<accession>A0A8F6TZA4</accession>
<dbReference type="PANTHER" id="PTHR33840:SF1">
    <property type="entry name" value="TLE1 PHOSPHOLIPASE DOMAIN-CONTAINING PROTEIN"/>
    <property type="match status" value="1"/>
</dbReference>
<dbReference type="AlphaFoldDB" id="A0A8F6TZA4"/>
<dbReference type="InterPro" id="IPR018712">
    <property type="entry name" value="Tle1-like_cat"/>
</dbReference>
<reference evidence="2 3" key="1">
    <citation type="submission" date="2021-07" db="EMBL/GenBank/DDBJ databases">
        <title>A novel Jannaschia species isolated from marine dinoflagellate Ceratoperidinium margalefii.</title>
        <authorList>
            <person name="Jiang Y."/>
            <person name="Li Z."/>
        </authorList>
    </citation>
    <scope>NUCLEOTIDE SEQUENCE [LARGE SCALE GENOMIC DNA]</scope>
    <source>
        <strain evidence="2 3">J12C1-MA-4</strain>
    </source>
</reference>
<dbReference type="Proteomes" id="UP000825009">
    <property type="component" value="Chromosome"/>
</dbReference>
<gene>
    <name evidence="2" type="ORF">KYE46_05460</name>
</gene>
<sequence length="395" mass="44451">MACVRWTCRSPRRGSGRCCKTHRARSPLALLERIKGWLKGFRQAPEPVADVPAPPRTHVVLLDGTMSSLAPGAETNVGLTYRLLMDLPRDGSLRVYYEPGIQWRGLRRAHEVMAGIGINRQIRRAYVWLASSYRPGDHVFLLGYSRGAYAVRSLGGLIDRMGLMKREALAQERVEMLYELYRSAPGGEEAQAMRAEFCISDVPIRFLGVYDTVRALGMRYPLAWRFLPLPHPYHTHTLGAHIQIARQALAMDETRVAYRPILWNTTHALPDQDVAQVWFKGSHGDIGGQLNGKTEARPRSNVALTWMLEEAEAAGLPLPPDWHDRFETDVDAPSVGTFSGFGKLFWERRRRMIGIDPSETIHPSAQAWAEARGITLVSDRTDTDRTDTDLTDRAV</sequence>
<evidence type="ECO:0000259" key="1">
    <source>
        <dbReference type="Pfam" id="PF09994"/>
    </source>
</evidence>
<dbReference type="Pfam" id="PF09994">
    <property type="entry name" value="T6SS_Tle1-like_cat"/>
    <property type="match status" value="1"/>
</dbReference>
<proteinExistence type="predicted"/>
<dbReference type="KEGG" id="gce:KYE46_05460"/>
<name>A0A8F6TZA4_9RHOB</name>